<dbReference type="Proteomes" id="UP001150569">
    <property type="component" value="Unassembled WGS sequence"/>
</dbReference>
<comment type="subcellular location">
    <subcellularLocation>
        <location evidence="1">Nucleus</location>
    </subcellularLocation>
</comment>
<dbReference type="OrthoDB" id="1667110at2759"/>
<dbReference type="AlphaFoldDB" id="A0A9W8ALB9"/>
<dbReference type="PROSITE" id="PS51184">
    <property type="entry name" value="JMJC"/>
    <property type="match status" value="1"/>
</dbReference>
<keyword evidence="7" id="KW-1185">Reference proteome</keyword>
<dbReference type="EMBL" id="JANBPT010000041">
    <property type="protein sequence ID" value="KAJ1929261.1"/>
    <property type="molecule type" value="Genomic_DNA"/>
</dbReference>
<feature type="compositionally biased region" description="Polar residues" evidence="4">
    <location>
        <begin position="1090"/>
        <end position="1102"/>
    </location>
</feature>
<keyword evidence="3" id="KW-0539">Nucleus</keyword>
<gene>
    <name evidence="6" type="ORF">IWQ60_001316</name>
</gene>
<comment type="caution">
    <text evidence="6">The sequence shown here is derived from an EMBL/GenBank/DDBJ whole genome shotgun (WGS) entry which is preliminary data.</text>
</comment>
<name>A0A9W8ALB9_9FUNG</name>
<dbReference type="SUPFAM" id="SSF51197">
    <property type="entry name" value="Clavaminate synthase-like"/>
    <property type="match status" value="1"/>
</dbReference>
<feature type="region of interest" description="Disordered" evidence="4">
    <location>
        <begin position="61"/>
        <end position="120"/>
    </location>
</feature>
<feature type="region of interest" description="Disordered" evidence="4">
    <location>
        <begin position="945"/>
        <end position="1176"/>
    </location>
</feature>
<evidence type="ECO:0000256" key="1">
    <source>
        <dbReference type="ARBA" id="ARBA00004123"/>
    </source>
</evidence>
<dbReference type="InterPro" id="IPR003347">
    <property type="entry name" value="JmjC_dom"/>
</dbReference>
<dbReference type="GO" id="GO:0003712">
    <property type="term" value="F:transcription coregulator activity"/>
    <property type="evidence" value="ECO:0007669"/>
    <property type="project" value="TreeGrafter"/>
</dbReference>
<feature type="region of interest" description="Disordered" evidence="4">
    <location>
        <begin position="1"/>
        <end position="25"/>
    </location>
</feature>
<dbReference type="Pfam" id="PF02373">
    <property type="entry name" value="JmjC"/>
    <property type="match status" value="1"/>
</dbReference>
<dbReference type="PANTHER" id="PTHR12549">
    <property type="entry name" value="JMJC DOMAIN-CONTAINING HISTONE DEMETHYLATION PROTEIN"/>
    <property type="match status" value="1"/>
</dbReference>
<evidence type="ECO:0000259" key="5">
    <source>
        <dbReference type="PROSITE" id="PS51184"/>
    </source>
</evidence>
<feature type="compositionally biased region" description="Basic and acidic residues" evidence="4">
    <location>
        <begin position="73"/>
        <end position="86"/>
    </location>
</feature>
<sequence>MTDDVPSGLAPVDNQGGDRLPDIPTDGLHPIQQIIFRAAQGVINFDAELEKKFVLQLAGLGEPPTQAPQSRENGTHHSNPDSDHEPVVLLDQSLDPNAVTPRTGLGQGTRRPRGEKATMTTRATQRMQYAPTGTADCRSQPYRGVLSSTIQPWTPSSAPTLLASKATENSTSMNALAALQGVKNEKTISIRARPPTVDPVTAYRENAVCWERHINLLSNLARECLRTSQWGFELIVPHTPVPVHPIPNNVDHFVQDKNCAPQAWKNLPQCRTCSNRKGDICRFQGIRVFGRGPRGNAQFGPFFQSMAPQPMVPYEAWSPVRRDPRLDTANHPNERYLMRVTADALRWIVNEELSLCDGSAHPSYLRVTIGSRQSCDRCMTSIFSGFWLCSMHGCEYCHDCFRNWKEQHDAEGPETSTETSASRRFYECSKYAHSRIWYEHIPSQFVHIQRLASQDLTRVLQALDRHVPLHAEPEPLPALNLTRLDPGISVEHRDDSRPLVRGTYQALKLGDFQALWRAGKPLVVGGLLDQLRMDWSPARWSAAYGTELITVMDCIGNCELARDVPLKEFFSEFDSFEANSALLIDELPQDKASDNTMHTNDAPHTDEPCKASRCAQWLRSTNPRKILKIKDWPPQSDFKETFPDYFEDFMQALPFLEYTQRYGQLNLASRLPQSFIPPDLGPKMYIAYGSTDGAGGRGTTNLHLDMADAVNLMVHCSPAFQEQLRTRADPASPDYDPQFPPAAAVWDIYSFDDLATIRAFLLEVRPKTFINDPVHDQAIYLDATLRQQLYETRGVRGWRIYQNPGDAVFVPAGCAHQVCNYTNCIKVAMDFVSPENVSRCRQLTAEFRQLDRQHQRNADLLQLRSILYHAWTDAQAVIEGTLEDWRYGPRPRPPTPPPVITKKRKVNAAKSPNPEAMAPMDEEGKPGHGPLVAEAETPIAMAVKTSTTAGSQRRGRAPKLANVTPRSTPSRRSKIVAQAHIEASVTASLDSQGRPPLAKRGRSTRVKMAKPVRAKSTDLAVDGSNPSAPQRSAGSSQRLRPGRPKPEVDIDYTSSSNDGEHSDNPSAATAAPTDTPTRPCTRGAAIPTHSLLSLTASPSVANGQPPLPGSPASGQEITTAVHSVTSDWQTGPATLTGISSEDRLNPLVVPPVPVIDTSDDTEELDLDLDLDDESLF</sequence>
<protein>
    <recommendedName>
        <fullName evidence="5">JmjC domain-containing protein</fullName>
    </recommendedName>
</protein>
<dbReference type="GO" id="GO:0032454">
    <property type="term" value="F:histone H3K9 demethylase activity"/>
    <property type="evidence" value="ECO:0007669"/>
    <property type="project" value="InterPro"/>
</dbReference>
<dbReference type="SMART" id="SM00558">
    <property type="entry name" value="JmjC"/>
    <property type="match status" value="1"/>
</dbReference>
<feature type="domain" description="JmjC" evidence="5">
    <location>
        <begin position="660"/>
        <end position="848"/>
    </location>
</feature>
<dbReference type="Gene3D" id="2.60.120.650">
    <property type="entry name" value="Cupin"/>
    <property type="match status" value="1"/>
</dbReference>
<dbReference type="PANTHER" id="PTHR12549:SF38">
    <property type="entry name" value="JMJC DOMAIN-CONTAINING HISTONE DEMETHYLASE 2, ISOFORM A"/>
    <property type="match status" value="1"/>
</dbReference>
<dbReference type="GO" id="GO:0000118">
    <property type="term" value="C:histone deacetylase complex"/>
    <property type="evidence" value="ECO:0007669"/>
    <property type="project" value="TreeGrafter"/>
</dbReference>
<proteinExistence type="predicted"/>
<feature type="region of interest" description="Disordered" evidence="4">
    <location>
        <begin position="887"/>
        <end position="931"/>
    </location>
</feature>
<feature type="compositionally biased region" description="Acidic residues" evidence="4">
    <location>
        <begin position="1157"/>
        <end position="1176"/>
    </location>
</feature>
<dbReference type="GO" id="GO:0046872">
    <property type="term" value="F:metal ion binding"/>
    <property type="evidence" value="ECO:0007669"/>
    <property type="project" value="UniProtKB-KW"/>
</dbReference>
<feature type="compositionally biased region" description="Low complexity" evidence="4">
    <location>
        <begin position="1065"/>
        <end position="1079"/>
    </location>
</feature>
<keyword evidence="2" id="KW-0479">Metal-binding</keyword>
<dbReference type="GO" id="GO:0031490">
    <property type="term" value="F:chromatin DNA binding"/>
    <property type="evidence" value="ECO:0007669"/>
    <property type="project" value="TreeGrafter"/>
</dbReference>
<organism evidence="6 7">
    <name type="scientific">Tieghemiomyces parasiticus</name>
    <dbReference type="NCBI Taxonomy" id="78921"/>
    <lineage>
        <taxon>Eukaryota</taxon>
        <taxon>Fungi</taxon>
        <taxon>Fungi incertae sedis</taxon>
        <taxon>Zoopagomycota</taxon>
        <taxon>Kickxellomycotina</taxon>
        <taxon>Dimargaritomycetes</taxon>
        <taxon>Dimargaritales</taxon>
        <taxon>Dimargaritaceae</taxon>
        <taxon>Tieghemiomyces</taxon>
    </lineage>
</organism>
<feature type="compositionally biased region" description="Polar residues" evidence="4">
    <location>
        <begin position="1024"/>
        <end position="1038"/>
    </location>
</feature>
<dbReference type="GO" id="GO:0006357">
    <property type="term" value="P:regulation of transcription by RNA polymerase II"/>
    <property type="evidence" value="ECO:0007669"/>
    <property type="project" value="TreeGrafter"/>
</dbReference>
<dbReference type="InterPro" id="IPR045109">
    <property type="entry name" value="LSDs-like"/>
</dbReference>
<evidence type="ECO:0000313" key="7">
    <source>
        <dbReference type="Proteomes" id="UP001150569"/>
    </source>
</evidence>
<evidence type="ECO:0000256" key="4">
    <source>
        <dbReference type="SAM" id="MobiDB-lite"/>
    </source>
</evidence>
<feature type="compositionally biased region" description="Basic residues" evidence="4">
    <location>
        <begin position="997"/>
        <end position="1013"/>
    </location>
</feature>
<accession>A0A9W8ALB9</accession>
<evidence type="ECO:0000313" key="6">
    <source>
        <dbReference type="EMBL" id="KAJ1929261.1"/>
    </source>
</evidence>
<feature type="compositionally biased region" description="Polar residues" evidence="4">
    <location>
        <begin position="1112"/>
        <end position="1139"/>
    </location>
</feature>
<evidence type="ECO:0000256" key="3">
    <source>
        <dbReference type="ARBA" id="ARBA00023242"/>
    </source>
</evidence>
<dbReference type="GO" id="GO:0000785">
    <property type="term" value="C:chromatin"/>
    <property type="evidence" value="ECO:0007669"/>
    <property type="project" value="TreeGrafter"/>
</dbReference>
<feature type="compositionally biased region" description="Pro residues" evidence="4">
    <location>
        <begin position="890"/>
        <end position="899"/>
    </location>
</feature>
<evidence type="ECO:0000256" key="2">
    <source>
        <dbReference type="ARBA" id="ARBA00022723"/>
    </source>
</evidence>
<reference evidence="6" key="1">
    <citation type="submission" date="2022-07" db="EMBL/GenBank/DDBJ databases">
        <title>Phylogenomic reconstructions and comparative analyses of Kickxellomycotina fungi.</title>
        <authorList>
            <person name="Reynolds N.K."/>
            <person name="Stajich J.E."/>
            <person name="Barry K."/>
            <person name="Grigoriev I.V."/>
            <person name="Crous P."/>
            <person name="Smith M.E."/>
        </authorList>
    </citation>
    <scope>NUCLEOTIDE SEQUENCE</scope>
    <source>
        <strain evidence="6">RSA 861</strain>
    </source>
</reference>